<evidence type="ECO:0000313" key="1">
    <source>
        <dbReference type="EMBL" id="MFO3666743.1"/>
    </source>
</evidence>
<reference evidence="1 2" key="1">
    <citation type="journal article" date="2025" name="Anaerobe">
        <title>Description of Anaerococcus kampingiae sp. nov., Anaerococcus groningensis sp. nov., Anaerococcus martiniensis sp. nov., and Anaerococcus cruorum sp. nov., isolated from human clinical specimens.</title>
        <authorList>
            <person name="Boiten K.E."/>
            <person name="Meijer J."/>
            <person name="van Wezel E.M."/>
            <person name="Veloo A.C.M."/>
        </authorList>
    </citation>
    <scope>NUCLEOTIDE SEQUENCE [LARGE SCALE GENOMIC DNA]</scope>
    <source>
        <strain evidence="1 2">ENR0874</strain>
    </source>
</reference>
<keyword evidence="2" id="KW-1185">Reference proteome</keyword>
<dbReference type="InterPro" id="IPR013382">
    <property type="entry name" value="CRISPR-assoc_prot_Cse2"/>
</dbReference>
<dbReference type="CDD" id="cd09731">
    <property type="entry name" value="Cse2_I-E"/>
    <property type="match status" value="1"/>
</dbReference>
<dbReference type="Pfam" id="PF09485">
    <property type="entry name" value="CRISPR_Cse2"/>
    <property type="match status" value="1"/>
</dbReference>
<comment type="caution">
    <text evidence="1">The sequence shown here is derived from an EMBL/GenBank/DDBJ whole genome shotgun (WGS) entry which is preliminary data.</text>
</comment>
<accession>A0ABW9MCP9</accession>
<name>A0ABW9MCP9_9FIRM</name>
<organism evidence="1 2">
    <name type="scientific">Anaerococcus kampingae</name>
    <dbReference type="NCBI Taxonomy" id="3115614"/>
    <lineage>
        <taxon>Bacteria</taxon>
        <taxon>Bacillati</taxon>
        <taxon>Bacillota</taxon>
        <taxon>Tissierellia</taxon>
        <taxon>Tissierellales</taxon>
        <taxon>Peptoniphilaceae</taxon>
        <taxon>Anaerococcus</taxon>
    </lineage>
</organism>
<gene>
    <name evidence="1" type="primary">casB</name>
    <name evidence="1" type="synonym">cse2</name>
    <name evidence="1" type="ORF">ACCQ42_03030</name>
</gene>
<dbReference type="NCBIfam" id="TIGR02548">
    <property type="entry name" value="casB_cse2"/>
    <property type="match status" value="1"/>
</dbReference>
<dbReference type="Gene3D" id="1.10.520.40">
    <property type="entry name" value="CRISPR-associated protein Cse2"/>
    <property type="match status" value="1"/>
</dbReference>
<dbReference type="Proteomes" id="UP001637994">
    <property type="component" value="Unassembled WGS sequence"/>
</dbReference>
<evidence type="ECO:0000313" key="2">
    <source>
        <dbReference type="Proteomes" id="UP001637994"/>
    </source>
</evidence>
<protein>
    <submittedName>
        <fullName evidence="1">Type I-E CRISPR-associated protein Cse2/CasB</fullName>
    </submittedName>
</protein>
<proteinExistence type="predicted"/>
<dbReference type="RefSeq" id="WP_410035326.1">
    <property type="nucleotide sequence ID" value="NZ_JBGMEF010000015.1"/>
</dbReference>
<dbReference type="InterPro" id="IPR038287">
    <property type="entry name" value="Cse2_sf"/>
</dbReference>
<dbReference type="EMBL" id="JBGMEF010000015">
    <property type="protein sequence ID" value="MFO3666743.1"/>
    <property type="molecule type" value="Genomic_DNA"/>
</dbReference>
<sequence length="200" mass="23149">MEENSIYKVSKKIIIYLNETKENPSTKAILANLRNSSNRPIGENIESLAFIFSMVPEEELGVSHKLNSFEDTLLTVLQLYALYQQGKDDPVIFIEEGKSKSFGMSLKSIKTSEKDESNSTDLRFNALINASDFNELKQHLRQLIKILRSKTDDKVDFPTLAKDLYEYNKYNSKDSIRIKWARDYYRSSKNENNKGENDEK</sequence>